<dbReference type="InterPro" id="IPR031165">
    <property type="entry name" value="GNAT_YJDJ"/>
</dbReference>
<organism evidence="2 3">
    <name type="scientific">Corticicoccus populi</name>
    <dbReference type="NCBI Taxonomy" id="1812821"/>
    <lineage>
        <taxon>Bacteria</taxon>
        <taxon>Bacillati</taxon>
        <taxon>Bacillota</taxon>
        <taxon>Bacilli</taxon>
        <taxon>Bacillales</taxon>
        <taxon>Staphylococcaceae</taxon>
        <taxon>Corticicoccus</taxon>
    </lineage>
</organism>
<keyword evidence="2" id="KW-0808">Transferase</keyword>
<evidence type="ECO:0000313" key="3">
    <source>
        <dbReference type="Proteomes" id="UP001597519"/>
    </source>
</evidence>
<dbReference type="EMBL" id="JBHUOQ010000001">
    <property type="protein sequence ID" value="MFD2829514.1"/>
    <property type="molecule type" value="Genomic_DNA"/>
</dbReference>
<evidence type="ECO:0000259" key="1">
    <source>
        <dbReference type="PROSITE" id="PS51729"/>
    </source>
</evidence>
<keyword evidence="2" id="KW-0012">Acyltransferase</keyword>
<dbReference type="InterPro" id="IPR045057">
    <property type="entry name" value="Gcn5-rel_NAT"/>
</dbReference>
<accession>A0ABW5WVU4</accession>
<dbReference type="GO" id="GO:0016746">
    <property type="term" value="F:acyltransferase activity"/>
    <property type="evidence" value="ECO:0007669"/>
    <property type="project" value="UniProtKB-KW"/>
</dbReference>
<comment type="caution">
    <text evidence="2">The sequence shown here is derived from an EMBL/GenBank/DDBJ whole genome shotgun (WGS) entry which is preliminary data.</text>
</comment>
<sequence length="95" mass="10568">MDIDIKKGENMFYIGDDDVNPEAYISYKLDDDGDFIVDSTLVPDHMSGQGVGSSLVSVMVDYAKQENKKIVPECPFARAVMERDEEAMQVIKSDG</sequence>
<keyword evidence="3" id="KW-1185">Reference proteome</keyword>
<dbReference type="EC" id="2.3.1.-" evidence="2"/>
<dbReference type="CDD" id="cd04301">
    <property type="entry name" value="NAT_SF"/>
    <property type="match status" value="1"/>
</dbReference>
<dbReference type="InterPro" id="IPR016181">
    <property type="entry name" value="Acyl_CoA_acyltransferase"/>
</dbReference>
<dbReference type="Pfam" id="PF14542">
    <property type="entry name" value="Acetyltransf_CG"/>
    <property type="match status" value="1"/>
</dbReference>
<dbReference type="PROSITE" id="PS51729">
    <property type="entry name" value="GNAT_YJDJ"/>
    <property type="match status" value="1"/>
</dbReference>
<gene>
    <name evidence="2" type="ORF">ACFSX4_03475</name>
</gene>
<dbReference type="PANTHER" id="PTHR31435">
    <property type="entry name" value="PROTEIN NATD1"/>
    <property type="match status" value="1"/>
</dbReference>
<dbReference type="Gene3D" id="3.40.630.30">
    <property type="match status" value="1"/>
</dbReference>
<proteinExistence type="predicted"/>
<dbReference type="PANTHER" id="PTHR31435:SF10">
    <property type="entry name" value="BSR4717 PROTEIN"/>
    <property type="match status" value="1"/>
</dbReference>
<evidence type="ECO:0000313" key="2">
    <source>
        <dbReference type="EMBL" id="MFD2829514.1"/>
    </source>
</evidence>
<name>A0ABW5WVU4_9STAP</name>
<reference evidence="3" key="1">
    <citation type="journal article" date="2019" name="Int. J. Syst. Evol. Microbiol.">
        <title>The Global Catalogue of Microorganisms (GCM) 10K type strain sequencing project: providing services to taxonomists for standard genome sequencing and annotation.</title>
        <authorList>
            <consortium name="The Broad Institute Genomics Platform"/>
            <consortium name="The Broad Institute Genome Sequencing Center for Infectious Disease"/>
            <person name="Wu L."/>
            <person name="Ma J."/>
        </authorList>
    </citation>
    <scope>NUCLEOTIDE SEQUENCE [LARGE SCALE GENOMIC DNA]</scope>
    <source>
        <strain evidence="3">KCTC 33575</strain>
    </source>
</reference>
<feature type="domain" description="N-acetyltransferase" evidence="1">
    <location>
        <begin position="4"/>
        <end position="92"/>
    </location>
</feature>
<dbReference type="SUPFAM" id="SSF55729">
    <property type="entry name" value="Acyl-CoA N-acyltransferases (Nat)"/>
    <property type="match status" value="1"/>
</dbReference>
<dbReference type="Proteomes" id="UP001597519">
    <property type="component" value="Unassembled WGS sequence"/>
</dbReference>
<protein>
    <submittedName>
        <fullName evidence="2">GNAT family N-acetyltransferase</fullName>
        <ecNumber evidence="2">2.3.1.-</ecNumber>
    </submittedName>
</protein>
<dbReference type="RefSeq" id="WP_377771580.1">
    <property type="nucleotide sequence ID" value="NZ_JBHUOQ010000001.1"/>
</dbReference>